<dbReference type="Proteomes" id="UP000250744">
    <property type="component" value="Unassembled WGS sequence"/>
</dbReference>
<name>A0A364NS95_9GAMM</name>
<dbReference type="Pfam" id="PF13700">
    <property type="entry name" value="DUF4158"/>
    <property type="match status" value="1"/>
</dbReference>
<dbReference type="AlphaFoldDB" id="A0A364NS95"/>
<protein>
    <recommendedName>
        <fullName evidence="1">DUF4158 domain-containing protein</fullName>
    </recommendedName>
</protein>
<sequence>MAEKRIQILSDAEVKDLFSAQSFNEHDRRYFFSLNYAELRVLRSLRHRLNKRMFVVMLGYF</sequence>
<dbReference type="OrthoDB" id="5292689at2"/>
<evidence type="ECO:0000259" key="1">
    <source>
        <dbReference type="Pfam" id="PF13700"/>
    </source>
</evidence>
<dbReference type="EMBL" id="QKRX01000001">
    <property type="protein sequence ID" value="RAU19902.1"/>
    <property type="molecule type" value="Genomic_DNA"/>
</dbReference>
<organism evidence="2 3">
    <name type="scientific">Nitrincola tibetensis</name>
    <dbReference type="NCBI Taxonomy" id="2219697"/>
    <lineage>
        <taxon>Bacteria</taxon>
        <taxon>Pseudomonadati</taxon>
        <taxon>Pseudomonadota</taxon>
        <taxon>Gammaproteobacteria</taxon>
        <taxon>Oceanospirillales</taxon>
        <taxon>Oceanospirillaceae</taxon>
        <taxon>Nitrincola</taxon>
    </lineage>
</organism>
<gene>
    <name evidence="2" type="ORF">DN062_02180</name>
</gene>
<dbReference type="RefSeq" id="WP_112157090.1">
    <property type="nucleotide sequence ID" value="NZ_QKRX01000001.1"/>
</dbReference>
<dbReference type="InterPro" id="IPR025296">
    <property type="entry name" value="DUF4158"/>
</dbReference>
<reference evidence="2 3" key="1">
    <citation type="submission" date="2018-06" db="EMBL/GenBank/DDBJ databases">
        <title>Nitrincola tibetense sp. nov., isolated from Lake XuguoCo on Tibetan Plateau.</title>
        <authorList>
            <person name="Xing P."/>
        </authorList>
    </citation>
    <scope>NUCLEOTIDE SEQUENCE [LARGE SCALE GENOMIC DNA]</scope>
    <source>
        <strain evidence="3">xg18</strain>
    </source>
</reference>
<feature type="domain" description="DUF4158" evidence="1">
    <location>
        <begin position="8"/>
        <end position="61"/>
    </location>
</feature>
<evidence type="ECO:0000313" key="2">
    <source>
        <dbReference type="EMBL" id="RAU19902.1"/>
    </source>
</evidence>
<proteinExistence type="predicted"/>
<comment type="caution">
    <text evidence="2">The sequence shown here is derived from an EMBL/GenBank/DDBJ whole genome shotgun (WGS) entry which is preliminary data.</text>
</comment>
<evidence type="ECO:0000313" key="3">
    <source>
        <dbReference type="Proteomes" id="UP000250744"/>
    </source>
</evidence>
<keyword evidence="3" id="KW-1185">Reference proteome</keyword>
<accession>A0A364NS95</accession>